<dbReference type="Proteomes" id="UP000001812">
    <property type="component" value="Chromosome II"/>
</dbReference>
<dbReference type="AlphaFoldDB" id="A0A0E1VR00"/>
<gene>
    <name evidence="1" type="ORF">BURPS1710A_A2098</name>
</gene>
<organism evidence="1">
    <name type="scientific">Burkholderia pseudomallei 1710a</name>
    <dbReference type="NCBI Taxonomy" id="320371"/>
    <lineage>
        <taxon>Bacteria</taxon>
        <taxon>Pseudomonadati</taxon>
        <taxon>Pseudomonadota</taxon>
        <taxon>Betaproteobacteria</taxon>
        <taxon>Burkholderiales</taxon>
        <taxon>Burkholderiaceae</taxon>
        <taxon>Burkholderia</taxon>
        <taxon>pseudomallei group</taxon>
    </lineage>
</organism>
<sequence length="71" mass="8077">MRAVECEYATHVVASSSDWSTNQYTNHRSAAPTLTANIVRPSIVARRINLADPRQHRTREDRVDQRVACRA</sequence>
<reference evidence="1" key="1">
    <citation type="submission" date="2009-05" db="EMBL/GenBank/DDBJ databases">
        <authorList>
            <person name="Harkins D.M."/>
            <person name="DeShazer D."/>
            <person name="Woods D.E."/>
            <person name="Brinkac L.M."/>
            <person name="Brown K.A."/>
            <person name="Hung G.C."/>
            <person name="Tuanyok A."/>
            <person name="Zhang B."/>
            <person name="Nierman W.C."/>
        </authorList>
    </citation>
    <scope>NUCLEOTIDE SEQUENCE [LARGE SCALE GENOMIC DNA]</scope>
    <source>
        <strain evidence="1">1710a</strain>
    </source>
</reference>
<name>A0A0E1VR00_BURPE</name>
<accession>A0A0E1VR00</accession>
<dbReference type="EMBL" id="CM000833">
    <property type="protein sequence ID" value="EET03268.1"/>
    <property type="molecule type" value="Genomic_DNA"/>
</dbReference>
<protein>
    <submittedName>
        <fullName evidence="1">Uncharacterized protein</fullName>
    </submittedName>
</protein>
<evidence type="ECO:0000313" key="1">
    <source>
        <dbReference type="EMBL" id="EET03268.1"/>
    </source>
</evidence>
<proteinExistence type="predicted"/>
<dbReference type="HOGENOM" id="CLU_2732255_0_0_4"/>